<dbReference type="InterPro" id="IPR000571">
    <property type="entry name" value="Znf_CCCH"/>
</dbReference>
<comment type="caution">
    <text evidence="4">The sequence shown here is derived from an EMBL/GenBank/DDBJ whole genome shotgun (WGS) entry which is preliminary data.</text>
</comment>
<feature type="coiled-coil region" evidence="2">
    <location>
        <begin position="45"/>
        <end position="79"/>
    </location>
</feature>
<keyword evidence="5" id="KW-1185">Reference proteome</keyword>
<keyword evidence="1" id="KW-0863">Zinc-finger</keyword>
<proteinExistence type="predicted"/>
<evidence type="ECO:0000313" key="4">
    <source>
        <dbReference type="EMBL" id="KAJ9133167.1"/>
    </source>
</evidence>
<evidence type="ECO:0000256" key="2">
    <source>
        <dbReference type="SAM" id="Coils"/>
    </source>
</evidence>
<feature type="zinc finger region" description="C3H1-type" evidence="1">
    <location>
        <begin position="317"/>
        <end position="345"/>
    </location>
</feature>
<reference evidence="4" key="1">
    <citation type="submission" date="2022-07" db="EMBL/GenBank/DDBJ databases">
        <title>Fungi with potential for degradation of polypropylene.</title>
        <authorList>
            <person name="Gostincar C."/>
        </authorList>
    </citation>
    <scope>NUCLEOTIDE SEQUENCE</scope>
    <source>
        <strain evidence="4">EXF-13308</strain>
    </source>
</reference>
<dbReference type="InterPro" id="IPR057683">
    <property type="entry name" value="DUF7923"/>
</dbReference>
<evidence type="ECO:0000256" key="1">
    <source>
        <dbReference type="PROSITE-ProRule" id="PRU00723"/>
    </source>
</evidence>
<evidence type="ECO:0000259" key="3">
    <source>
        <dbReference type="PROSITE" id="PS50103"/>
    </source>
</evidence>
<name>A0AA38VKT2_9PEZI</name>
<dbReference type="GO" id="GO:0008270">
    <property type="term" value="F:zinc ion binding"/>
    <property type="evidence" value="ECO:0007669"/>
    <property type="project" value="UniProtKB-KW"/>
</dbReference>
<dbReference type="InterPro" id="IPR057654">
    <property type="entry name" value="Znf-CCCH_tandem"/>
</dbReference>
<accession>A0AA38VKT2</accession>
<protein>
    <submittedName>
        <fullName evidence="4">C-x8-C-x5-C-x3-H type zinc finger protein</fullName>
    </submittedName>
</protein>
<dbReference type="Pfam" id="PF25542">
    <property type="entry name" value="zf-CCCH_12"/>
    <property type="match status" value="1"/>
</dbReference>
<keyword evidence="1" id="KW-0862">Zinc</keyword>
<dbReference type="PANTHER" id="PTHR37543:SF1">
    <property type="entry name" value="CCCH ZINC FINGER DNA BINDING PROTEIN (AFU_ORTHOLOGUE AFUA_5G12760)"/>
    <property type="match status" value="1"/>
</dbReference>
<dbReference type="Pfam" id="PF25540">
    <property type="entry name" value="DUF7923"/>
    <property type="match status" value="1"/>
</dbReference>
<dbReference type="AlphaFoldDB" id="A0AA38VKT2"/>
<organism evidence="4 5">
    <name type="scientific">Pleurostoma richardsiae</name>
    <dbReference type="NCBI Taxonomy" id="41990"/>
    <lineage>
        <taxon>Eukaryota</taxon>
        <taxon>Fungi</taxon>
        <taxon>Dikarya</taxon>
        <taxon>Ascomycota</taxon>
        <taxon>Pezizomycotina</taxon>
        <taxon>Sordariomycetes</taxon>
        <taxon>Sordariomycetidae</taxon>
        <taxon>Calosphaeriales</taxon>
        <taxon>Pleurostomataceae</taxon>
        <taxon>Pleurostoma</taxon>
    </lineage>
</organism>
<dbReference type="PROSITE" id="PS50103">
    <property type="entry name" value="ZF_C3H1"/>
    <property type="match status" value="1"/>
</dbReference>
<dbReference type="Proteomes" id="UP001174694">
    <property type="component" value="Unassembled WGS sequence"/>
</dbReference>
<dbReference type="Pfam" id="PF25543">
    <property type="entry name" value="zf-CCCH_tandem"/>
    <property type="match status" value="1"/>
</dbReference>
<gene>
    <name evidence="4" type="ORF">NKR23_g10930</name>
</gene>
<dbReference type="EMBL" id="JANBVO010000052">
    <property type="protein sequence ID" value="KAJ9133167.1"/>
    <property type="molecule type" value="Genomic_DNA"/>
</dbReference>
<sequence>MNKSNSPGAMQYLCDRFDEFADMDRERNRLIIELLRKLADSETFIKQLQLDLEDQTRSRTSYQQDARDLQDKNRNWEQLINKDSFVAVLIDGDGAKFLDGLLQDPTVGAVEAASRLKQAVKDYLEATALAYMDLPVLVRVYANLNGLAKALRLSNVIEHDDNMQVFAETFTNSRWELDFVNVGHGKENADSKLRKMLNHFMKNIQCKRVFFAGCHDNSYLHDLREHAGDERVVLVETTAAEPGFRSLNLPITRFDNKGTRAGVDAVPKAGSIPSGGAAENYIIRICYTIVPFGGKRHSVRECSIPAQDSYSTKLDEIKPKVFCNKFYLTGTCTWGDKCDKDHSTELTPAELAIHRYKARTNLCGNGPDCYDYNCYMSHHCMYGPNCTRAPNCKFAKTQWGDLHLSKEDLKPATRWTEGEDTPKNLQ</sequence>
<keyword evidence="2" id="KW-0175">Coiled coil</keyword>
<evidence type="ECO:0000313" key="5">
    <source>
        <dbReference type="Proteomes" id="UP001174694"/>
    </source>
</evidence>
<feature type="domain" description="C3H1-type" evidence="3">
    <location>
        <begin position="317"/>
        <end position="345"/>
    </location>
</feature>
<keyword evidence="1" id="KW-0479">Metal-binding</keyword>
<dbReference type="PANTHER" id="PTHR37543">
    <property type="entry name" value="CCCH ZINC FINGER DNA BINDING PROTEIN (AFU_ORTHOLOGUE AFUA_5G12760)"/>
    <property type="match status" value="1"/>
</dbReference>